<gene>
    <name evidence="1" type="ORF">MACH07_15930</name>
</gene>
<name>A0AA48HZ63_9FLAO</name>
<reference evidence="1 2" key="1">
    <citation type="submission" date="2023-01" db="EMBL/GenBank/DDBJ databases">
        <title>Complete genome sequence of Muricauda aquimarina strain IFOP_LL357.</title>
        <authorList>
            <person name="Gajardo G."/>
            <person name="Ueki S."/>
            <person name="Maruyama F."/>
        </authorList>
    </citation>
    <scope>NUCLEOTIDE SEQUENCE [LARGE SCALE GENOMIC DNA]</scope>
    <source>
        <strain evidence="1 2">IFOP_LL357</strain>
    </source>
</reference>
<evidence type="ECO:0000313" key="1">
    <source>
        <dbReference type="EMBL" id="BDW92761.1"/>
    </source>
</evidence>
<protein>
    <submittedName>
        <fullName evidence="1">Uncharacterized protein</fullName>
    </submittedName>
</protein>
<accession>A0AA48HZ63</accession>
<proteinExistence type="predicted"/>
<dbReference type="EMBL" id="AP027268">
    <property type="protein sequence ID" value="BDW92761.1"/>
    <property type="molecule type" value="Genomic_DNA"/>
</dbReference>
<dbReference type="Proteomes" id="UP001330184">
    <property type="component" value="Chromosome"/>
</dbReference>
<sequence length="127" mass="14493">MCVFYLIGLFNSLVLETLHEAAHIWAPETHYHGFASDHETIDYSSLDAMAGHSHEVLEALKELLVANQPDKQESKGDFSLKLDKHFFEDAQRTLKLHSWTVNRGHWAYIDLTSLWSQGITTPPPQYG</sequence>
<organism evidence="1 2">
    <name type="scientific">Flagellimonas marinaquae</name>
    <dbReference type="NCBI Taxonomy" id="254955"/>
    <lineage>
        <taxon>Bacteria</taxon>
        <taxon>Pseudomonadati</taxon>
        <taxon>Bacteroidota</taxon>
        <taxon>Flavobacteriia</taxon>
        <taxon>Flavobacteriales</taxon>
        <taxon>Flavobacteriaceae</taxon>
        <taxon>Flagellimonas</taxon>
    </lineage>
</organism>
<dbReference type="AlphaFoldDB" id="A0AA48HZ63"/>
<evidence type="ECO:0000313" key="2">
    <source>
        <dbReference type="Proteomes" id="UP001330184"/>
    </source>
</evidence>
<keyword evidence="2" id="KW-1185">Reference proteome</keyword>
<dbReference type="RefSeq" id="WP_338193135.1">
    <property type="nucleotide sequence ID" value="NZ_AP027268.1"/>
</dbReference>